<comment type="cofactor">
    <cofactor evidence="1">
        <name>FAD</name>
        <dbReference type="ChEBI" id="CHEBI:57692"/>
    </cofactor>
</comment>
<dbReference type="InterPro" id="IPR050775">
    <property type="entry name" value="FAD-binding_Monooxygenases"/>
</dbReference>
<dbReference type="Proteomes" id="UP000191285">
    <property type="component" value="Unassembled WGS sequence"/>
</dbReference>
<gene>
    <name evidence="9" type="ORF">PENSTE_c014G08994</name>
</gene>
<keyword evidence="10" id="KW-1185">Reference proteome</keyword>
<dbReference type="GO" id="GO:0004497">
    <property type="term" value="F:monooxygenase activity"/>
    <property type="evidence" value="ECO:0007669"/>
    <property type="project" value="UniProtKB-KW"/>
</dbReference>
<reference evidence="10" key="1">
    <citation type="journal article" date="2017" name="Nat. Microbiol.">
        <title>Global analysis of biosynthetic gene clusters reveals vast potential of secondary metabolite production in Penicillium species.</title>
        <authorList>
            <person name="Nielsen J.C."/>
            <person name="Grijseels S."/>
            <person name="Prigent S."/>
            <person name="Ji B."/>
            <person name="Dainat J."/>
            <person name="Nielsen K.F."/>
            <person name="Frisvad J.C."/>
            <person name="Workman M."/>
            <person name="Nielsen J."/>
        </authorList>
    </citation>
    <scope>NUCLEOTIDE SEQUENCE [LARGE SCALE GENOMIC DNA]</scope>
    <source>
        <strain evidence="10">IBT 24891</strain>
    </source>
</reference>
<evidence type="ECO:0000256" key="2">
    <source>
        <dbReference type="ARBA" id="ARBA00010139"/>
    </source>
</evidence>
<organism evidence="9 10">
    <name type="scientific">Penicillium steckii</name>
    <dbReference type="NCBI Taxonomy" id="303698"/>
    <lineage>
        <taxon>Eukaryota</taxon>
        <taxon>Fungi</taxon>
        <taxon>Dikarya</taxon>
        <taxon>Ascomycota</taxon>
        <taxon>Pezizomycotina</taxon>
        <taxon>Eurotiomycetes</taxon>
        <taxon>Eurotiomycetidae</taxon>
        <taxon>Eurotiales</taxon>
        <taxon>Aspergillaceae</taxon>
        <taxon>Penicillium</taxon>
    </lineage>
</organism>
<dbReference type="PANTHER" id="PTHR43098">
    <property type="entry name" value="L-ORNITHINE N(5)-MONOOXYGENASE-RELATED"/>
    <property type="match status" value="1"/>
</dbReference>
<feature type="domain" description="FAD/NAD(P)-binding" evidence="8">
    <location>
        <begin position="7"/>
        <end position="230"/>
    </location>
</feature>
<keyword evidence="3" id="KW-0285">Flavoprotein</keyword>
<evidence type="ECO:0000259" key="8">
    <source>
        <dbReference type="Pfam" id="PF07992"/>
    </source>
</evidence>
<evidence type="ECO:0000313" key="10">
    <source>
        <dbReference type="Proteomes" id="UP000191285"/>
    </source>
</evidence>
<keyword evidence="5" id="KW-0521">NADP</keyword>
<evidence type="ECO:0000256" key="3">
    <source>
        <dbReference type="ARBA" id="ARBA00022630"/>
    </source>
</evidence>
<dbReference type="InterPro" id="IPR023753">
    <property type="entry name" value="FAD/NAD-binding_dom"/>
</dbReference>
<dbReference type="PANTHER" id="PTHR43098:SF3">
    <property type="entry name" value="L-ORNITHINE N(5)-MONOOXYGENASE-RELATED"/>
    <property type="match status" value="1"/>
</dbReference>
<accession>A0A1V6T213</accession>
<dbReference type="InterPro" id="IPR036188">
    <property type="entry name" value="FAD/NAD-bd_sf"/>
</dbReference>
<dbReference type="AlphaFoldDB" id="A0A1V6T213"/>
<evidence type="ECO:0000256" key="6">
    <source>
        <dbReference type="ARBA" id="ARBA00023002"/>
    </source>
</evidence>
<protein>
    <recommendedName>
        <fullName evidence="8">FAD/NAD(P)-binding domain-containing protein</fullName>
    </recommendedName>
</protein>
<dbReference type="Pfam" id="PF07992">
    <property type="entry name" value="Pyr_redox_2"/>
    <property type="match status" value="1"/>
</dbReference>
<dbReference type="EMBL" id="MLKD01000014">
    <property type="protein sequence ID" value="OQE20009.1"/>
    <property type="molecule type" value="Genomic_DNA"/>
</dbReference>
<comment type="similarity">
    <text evidence="2">Belongs to the FAD-binding monooxygenase family.</text>
</comment>
<evidence type="ECO:0000256" key="4">
    <source>
        <dbReference type="ARBA" id="ARBA00022827"/>
    </source>
</evidence>
<proteinExistence type="inferred from homology"/>
<dbReference type="SUPFAM" id="SSF51905">
    <property type="entry name" value="FAD/NAD(P)-binding domain"/>
    <property type="match status" value="1"/>
</dbReference>
<evidence type="ECO:0000256" key="5">
    <source>
        <dbReference type="ARBA" id="ARBA00022857"/>
    </source>
</evidence>
<keyword evidence="7" id="KW-0503">Monooxygenase</keyword>
<evidence type="ECO:0000256" key="7">
    <source>
        <dbReference type="ARBA" id="ARBA00023033"/>
    </source>
</evidence>
<comment type="caution">
    <text evidence="9">The sequence shown here is derived from an EMBL/GenBank/DDBJ whole genome shotgun (WGS) entry which is preliminary data.</text>
</comment>
<evidence type="ECO:0000313" key="9">
    <source>
        <dbReference type="EMBL" id="OQE20009.1"/>
    </source>
</evidence>
<sequence length="537" mass="60715">MTILETDALIVGAGFSGIYLLHRLRDQLHLNVKIVEAASDVGGTWLANTYPGARVDIPVPNYSFNIEEVWKTWAWSESFPSQEELLAYFRHVDDVLSVRKDCVFNSRVNAAQFDKTTARWTIKTDDKRTIVAKYFFPAVGFASQNYLPTWKGYDSYEGSINHTAHWPRDGVDVRGKRVAIIGTGASGVQVTQEWAKEAAETFVFQRTPNLALPMPQKTWHADFQRQMQKETGKILDFSATTTGGLDYHSSKETLADFPSLEAAKQHLNEMYDAGGFKFWTLGIADLLTNEESNRFAYGVWAERVRQRVHDPVKQDLLAPLESPHPFGVKRPSLERDYYEMFNKPSVHIVSTKDHPIVEFTPKGIMTEDGKVYEVDAIAVATGYDACTGSLFKMGIQDVDGIDLEDRWKDGITSFLGMTVPGFPNMFLPYSIHSPTPFTGGPVFIELQANWIRSMVEKMEMNDIRYINPRLEAGKEWRATVQAIDGMTLYSKAKSWFRGANIPGKPVEQLFFLGGMSMYFERCAAARDETFDESFEIA</sequence>
<name>A0A1V6T213_9EURO</name>
<keyword evidence="6" id="KW-0560">Oxidoreductase</keyword>
<dbReference type="Gene3D" id="3.50.50.60">
    <property type="entry name" value="FAD/NAD(P)-binding domain"/>
    <property type="match status" value="2"/>
</dbReference>
<dbReference type="STRING" id="303698.A0A1V6T213"/>
<evidence type="ECO:0000256" key="1">
    <source>
        <dbReference type="ARBA" id="ARBA00001974"/>
    </source>
</evidence>
<keyword evidence="4" id="KW-0274">FAD</keyword>
<dbReference type="OrthoDB" id="66881at2759"/>